<dbReference type="Proteomes" id="UP000005435">
    <property type="component" value="Chromosome"/>
</dbReference>
<accession>G8LVP4</accession>
<dbReference type="OrthoDB" id="9815057at2"/>
<feature type="coiled-coil region" evidence="1">
    <location>
        <begin position="990"/>
        <end position="1092"/>
    </location>
</feature>
<reference evidence="2 3" key="2">
    <citation type="journal article" date="2012" name="Stand. Genomic Sci.">
        <title>Complete Genome Sequence of Clostridium clariflavum DSM 19732.</title>
        <authorList>
            <person name="Izquierdo J.A."/>
            <person name="Goodwin L."/>
            <person name="Davenport K.W."/>
            <person name="Teshima H."/>
            <person name="Bruce D."/>
            <person name="Detter C."/>
            <person name="Tapia R."/>
            <person name="Han S."/>
            <person name="Land M."/>
            <person name="Hauser L."/>
            <person name="Jeffries C.D."/>
            <person name="Han J."/>
            <person name="Pitluck S."/>
            <person name="Nolan M."/>
            <person name="Chen A."/>
            <person name="Huntemann M."/>
            <person name="Mavromatis K."/>
            <person name="Mikhailova N."/>
            <person name="Liolios K."/>
            <person name="Woyke T."/>
            <person name="Lynd L.R."/>
        </authorList>
    </citation>
    <scope>NUCLEOTIDE SEQUENCE [LARGE SCALE GENOMIC DNA]</scope>
    <source>
        <strain evidence="3">DSM 19732 / NBRC 101661 / EBR45</strain>
    </source>
</reference>
<dbReference type="Gene3D" id="3.40.50.300">
    <property type="entry name" value="P-loop containing nucleotide triphosphate hydrolases"/>
    <property type="match status" value="1"/>
</dbReference>
<dbReference type="eggNOG" id="COG1196">
    <property type="taxonomic scope" value="Bacteria"/>
</dbReference>
<protein>
    <submittedName>
        <fullName evidence="2">Chromosome segregation ATPase</fullName>
    </submittedName>
</protein>
<dbReference type="InterPro" id="IPR027417">
    <property type="entry name" value="P-loop_NTPase"/>
</dbReference>
<dbReference type="STRING" id="720554.Clocl_3155"/>
<evidence type="ECO:0000313" key="2">
    <source>
        <dbReference type="EMBL" id="AEV69680.1"/>
    </source>
</evidence>
<keyword evidence="3" id="KW-1185">Reference proteome</keyword>
<feature type="coiled-coil region" evidence="1">
    <location>
        <begin position="1142"/>
        <end position="1169"/>
    </location>
</feature>
<keyword evidence="1" id="KW-0175">Coiled coil</keyword>
<dbReference type="EMBL" id="CP003065">
    <property type="protein sequence ID" value="AEV69680.1"/>
    <property type="molecule type" value="Genomic_DNA"/>
</dbReference>
<reference evidence="3" key="1">
    <citation type="submission" date="2011-12" db="EMBL/GenBank/DDBJ databases">
        <title>Complete sequence of Clostridium clariflavum DSM 19732.</title>
        <authorList>
            <consortium name="US DOE Joint Genome Institute"/>
            <person name="Lucas S."/>
            <person name="Han J."/>
            <person name="Lapidus A."/>
            <person name="Cheng J.-F."/>
            <person name="Goodwin L."/>
            <person name="Pitluck S."/>
            <person name="Peters L."/>
            <person name="Teshima H."/>
            <person name="Detter J.C."/>
            <person name="Han C."/>
            <person name="Tapia R."/>
            <person name="Land M."/>
            <person name="Hauser L."/>
            <person name="Kyrpides N."/>
            <person name="Ivanova N."/>
            <person name="Pagani I."/>
            <person name="Kitzmiller T."/>
            <person name="Lynd L."/>
            <person name="Izquierdo J."/>
            <person name="Woyke T."/>
        </authorList>
    </citation>
    <scope>NUCLEOTIDE SEQUENCE [LARGE SCALE GENOMIC DNA]</scope>
    <source>
        <strain evidence="3">DSM 19732 / NBRC 101661 / EBR45</strain>
    </source>
</reference>
<dbReference type="HOGENOM" id="CLU_249023_0_0_9"/>
<evidence type="ECO:0000313" key="3">
    <source>
        <dbReference type="Proteomes" id="UP000005435"/>
    </source>
</evidence>
<dbReference type="KEGG" id="ccl:Clocl_3155"/>
<feature type="coiled-coil region" evidence="1">
    <location>
        <begin position="332"/>
        <end position="456"/>
    </location>
</feature>
<feature type="coiled-coil region" evidence="1">
    <location>
        <begin position="790"/>
        <end position="955"/>
    </location>
</feature>
<dbReference type="PANTHER" id="PTHR18937">
    <property type="entry name" value="STRUCTURAL MAINTENANCE OF CHROMOSOMES SMC FAMILY MEMBER"/>
    <property type="match status" value="1"/>
</dbReference>
<name>G8LVP4_ACECE</name>
<gene>
    <name evidence="2" type="ordered locus">Clocl_3155</name>
</gene>
<dbReference type="RefSeq" id="WP_014256223.1">
    <property type="nucleotide sequence ID" value="NC_016627.1"/>
</dbReference>
<feature type="coiled-coil region" evidence="1">
    <location>
        <begin position="492"/>
        <end position="561"/>
    </location>
</feature>
<proteinExistence type="predicted"/>
<organism evidence="2 3">
    <name type="scientific">Acetivibrio clariflavus (strain DSM 19732 / NBRC 101661 / EBR45)</name>
    <name type="common">Clostridium clariflavum</name>
    <dbReference type="NCBI Taxonomy" id="720554"/>
    <lineage>
        <taxon>Bacteria</taxon>
        <taxon>Bacillati</taxon>
        <taxon>Bacillota</taxon>
        <taxon>Clostridia</taxon>
        <taxon>Eubacteriales</taxon>
        <taxon>Oscillospiraceae</taxon>
        <taxon>Acetivibrio</taxon>
    </lineage>
</organism>
<sequence>MPRINRFRIVNFKYDDDKKYIANELYEFDGKNALINLENGGGKSVILQLALQSVLPNTNMGSRNFSDYFKVNSSPTHIMIEWALDGVRSDYLLTGICVSKSADGLRFFTYTHNYTLPHDFDIKGMEVLTADKQVIGFSEFYNYLKRLSSEMRLNINVYSKDRQKEYRDKLYTFNLFKEEFDAIKIINQSEGGIDKFFENARKSRSVIEKLIIPNIPMGEGETSRILEDTFKKHLENLKNIPLYQHNIKMYEAFCDKAANLLSKLESYGAAVEEIDKVSRNILALSNLICLATDKLNKEVEELETKDRDYFEKIKELSYKKDSLEYQNKVIELQSLNKELEDILGSIEKIESKIEEKDKKIKYMESASLFEEVLNARKEINTYKAQLETASKKEEEIEREYQSCLFFAKRILVEENEKVLKLIEELKQQLEKLRKEQEAIEKELKEKDSERDSIRDRLSSIKTRLDDNKDRQSKLTSYFVKDMTLLVDSNAGLKNLIDERDKLSDKKRDLTEEIEKANKSCDDISISETRIKEAVAALEQNRKTKNEEIEVFEERFSKINREISMYEIDGDVYSKSALESLKAHKAKVDNSLSEVLGKYHELQKRKLLYEGIEYYIPDMELKKVYEFLKSNGIRCIPGSLWLKNQREDLREEFLHRNPLLCHSIVLEKAEFEKIISDSGKFSLKNQILELVESSPVTFIVDSEDGIFTPTGEDKHSSGIDRLGSMEAYVVFANNNTFALNSDAFADYLNTLAQNILRFEENCKAIKIDQERITGLIERCSEFVKLYPQGYLKEMQSQLDELDKKIYENEASLKELQENKELLKKTIKENENAISNIERLIDEKNTDIANLTEYIELSGKIKELEKGYREEELILVRVEEEKRNLNEELNSTSKKIEDTKRNLEAYVRENQSNKEKLDQISVKLNIDKPAMDIKGSLEEILSRAQGLERKIANSETERIQQFIESRMKDVKRRIKEIHNKGFCEADFEGRVISFSDEELEEEKRKLDLLKAENKRIRENERTISDQIKTLEGEIKEHKKNIEKNFKLEPFEFETFESVDAETFDSQIEAFNRKRQKNSKKLEEIKKRRERLLQSGGRIEDYININKITIRSESREYMDSLVHNGESISMWDMLQLPVERIDVIINENRDIYKNLLEELKQIESTVEKSYDELYKDADWAENVTIRMIIEKIMNNDKYNYTYVKGLFKDIIDSVENMKKGAQLQLEESLRDKNEIVERCYSKAEAVYEELKRVDTYSKINIDGVNRKTIVIEMPQLHPEEGKALMTKYIEHSIEEIEKMKADGKYDPAKIDGEISKIMSPVSLLDAITNLNEYSIKVFKPEATGASRYIPWEVVINWSGGEKLAGFFAMFISIISYLRVKKTGWPDSSKVIWIDNPFGQANAGYLLSYIFELAKGTNTQMICLTGHMQVDIYMQFDVVYSLIHRQLTGMNMSVIQSKLVKSQEGLESAFYKVKSEQMTLF</sequence>
<evidence type="ECO:0000256" key="1">
    <source>
        <dbReference type="SAM" id="Coils"/>
    </source>
</evidence>